<reference evidence="2 3" key="1">
    <citation type="submission" date="2015-04" db="EMBL/GenBank/DDBJ databases">
        <title>Lasius niger genome sequencing.</title>
        <authorList>
            <person name="Konorov E.A."/>
            <person name="Nikitin M.A."/>
            <person name="Kirill M.V."/>
            <person name="Chang P."/>
        </authorList>
    </citation>
    <scope>NUCLEOTIDE SEQUENCE [LARGE SCALE GENOMIC DNA]</scope>
    <source>
        <tissue evidence="2">Whole</tissue>
    </source>
</reference>
<organism evidence="2 3">
    <name type="scientific">Lasius niger</name>
    <name type="common">Black garden ant</name>
    <dbReference type="NCBI Taxonomy" id="67767"/>
    <lineage>
        <taxon>Eukaryota</taxon>
        <taxon>Metazoa</taxon>
        <taxon>Ecdysozoa</taxon>
        <taxon>Arthropoda</taxon>
        <taxon>Hexapoda</taxon>
        <taxon>Insecta</taxon>
        <taxon>Pterygota</taxon>
        <taxon>Neoptera</taxon>
        <taxon>Endopterygota</taxon>
        <taxon>Hymenoptera</taxon>
        <taxon>Apocrita</taxon>
        <taxon>Aculeata</taxon>
        <taxon>Formicoidea</taxon>
        <taxon>Formicidae</taxon>
        <taxon>Formicinae</taxon>
        <taxon>Lasius</taxon>
        <taxon>Lasius</taxon>
    </lineage>
</organism>
<dbReference type="AlphaFoldDB" id="A0A0J7JU25"/>
<evidence type="ECO:0000313" key="2">
    <source>
        <dbReference type="EMBL" id="KMQ81381.1"/>
    </source>
</evidence>
<accession>A0A0J7JU25</accession>
<feature type="compositionally biased region" description="Basic residues" evidence="1">
    <location>
        <begin position="28"/>
        <end position="42"/>
    </location>
</feature>
<proteinExistence type="predicted"/>
<dbReference type="Proteomes" id="UP000036403">
    <property type="component" value="Unassembled WGS sequence"/>
</dbReference>
<evidence type="ECO:0000256" key="1">
    <source>
        <dbReference type="SAM" id="MobiDB-lite"/>
    </source>
</evidence>
<evidence type="ECO:0000313" key="3">
    <source>
        <dbReference type="Proteomes" id="UP000036403"/>
    </source>
</evidence>
<comment type="caution">
    <text evidence="2">The sequence shown here is derived from an EMBL/GenBank/DDBJ whole genome shotgun (WGS) entry which is preliminary data.</text>
</comment>
<feature type="region of interest" description="Disordered" evidence="1">
    <location>
        <begin position="17"/>
        <end position="53"/>
    </location>
</feature>
<gene>
    <name evidence="2" type="ORF">RF55_26508</name>
</gene>
<protein>
    <submittedName>
        <fullName evidence="2">Uncharacterized protein</fullName>
    </submittedName>
</protein>
<keyword evidence="3" id="KW-1185">Reference proteome</keyword>
<dbReference type="PaxDb" id="67767-A0A0J7JU25"/>
<name>A0A0J7JU25_LASNI</name>
<sequence length="84" mass="9616">MKAKELRNAYWAAQQITEIGQGQQQRRQQQRAAHRPGRHQQAAHKSPGNADPYRIELGYRGDIGRAEAAVEIERAADHIYQLVR</sequence>
<dbReference type="EMBL" id="LBMM01036060">
    <property type="protein sequence ID" value="KMQ81381.1"/>
    <property type="molecule type" value="Genomic_DNA"/>
</dbReference>